<comment type="caution">
    <text evidence="1">The sequence shown here is derived from an EMBL/GenBank/DDBJ whole genome shotgun (WGS) entry which is preliminary data.</text>
</comment>
<evidence type="ECO:0000313" key="2">
    <source>
        <dbReference type="Proteomes" id="UP000667802"/>
    </source>
</evidence>
<proteinExistence type="predicted"/>
<name>A0AAP5MBB2_9CYAN</name>
<gene>
    <name evidence="1" type="ORF">G7B40_031540</name>
</gene>
<protein>
    <submittedName>
        <fullName evidence="1">Uncharacterized protein</fullName>
    </submittedName>
</protein>
<keyword evidence="2" id="KW-1185">Reference proteome</keyword>
<dbReference type="RefSeq" id="WP_208343929.1">
    <property type="nucleotide sequence ID" value="NZ_CAWQFN010000416.1"/>
</dbReference>
<evidence type="ECO:0000313" key="1">
    <source>
        <dbReference type="EMBL" id="MDR9899060.1"/>
    </source>
</evidence>
<reference evidence="2" key="1">
    <citation type="journal article" date="2021" name="Science">
        <title>Hunting the eagle killer: A cyanobacterial neurotoxin causes vacuolar myelinopathy.</title>
        <authorList>
            <person name="Breinlinger S."/>
            <person name="Phillips T.J."/>
            <person name="Haram B.N."/>
            <person name="Mares J."/>
            <person name="Martinez Yerena J.A."/>
            <person name="Hrouzek P."/>
            <person name="Sobotka R."/>
            <person name="Henderson W.M."/>
            <person name="Schmieder P."/>
            <person name="Williams S.M."/>
            <person name="Lauderdale J.D."/>
            <person name="Wilde H.D."/>
            <person name="Gerrin W."/>
            <person name="Kust A."/>
            <person name="Washington J.W."/>
            <person name="Wagner C."/>
            <person name="Geier B."/>
            <person name="Liebeke M."/>
            <person name="Enke H."/>
            <person name="Niedermeyer T.H.J."/>
            <person name="Wilde S.B."/>
        </authorList>
    </citation>
    <scope>NUCLEOTIDE SEQUENCE [LARGE SCALE GENOMIC DNA]</scope>
    <source>
        <strain evidence="2">Thurmond2011</strain>
    </source>
</reference>
<accession>A0AAP5MBB2</accession>
<sequence length="170" mass="19524">MRIVYKPLSVEIFLVSGDPEGMLTATIPFQWTGHVLVFKRPQLEKALAREEAQKPGFYLLIGEDVQGTKFHICESHEFKEQEYRKTWWSTVIFITSVADSLTNDHIQYLKVQIIKKVIKANKILLLDNHKANSLAINNPSVILSEGTTVYMEDFLNKILVVLSVLNFKIF</sequence>
<organism evidence="1 2">
    <name type="scientific">Aetokthonos hydrillicola Thurmond2011</name>
    <dbReference type="NCBI Taxonomy" id="2712845"/>
    <lineage>
        <taxon>Bacteria</taxon>
        <taxon>Bacillati</taxon>
        <taxon>Cyanobacteriota</taxon>
        <taxon>Cyanophyceae</taxon>
        <taxon>Nostocales</taxon>
        <taxon>Hapalosiphonaceae</taxon>
        <taxon>Aetokthonos</taxon>
    </lineage>
</organism>
<dbReference type="AlphaFoldDB" id="A0AAP5MBB2"/>
<dbReference type="EMBL" id="JAALHA020000021">
    <property type="protein sequence ID" value="MDR9899060.1"/>
    <property type="molecule type" value="Genomic_DNA"/>
</dbReference>
<dbReference type="Proteomes" id="UP000667802">
    <property type="component" value="Unassembled WGS sequence"/>
</dbReference>